<dbReference type="RefSeq" id="WP_034527629.1">
    <property type="nucleotide sequence ID" value="NZ_JGZP01000011.1"/>
</dbReference>
<keyword evidence="3" id="KW-1185">Reference proteome</keyword>
<dbReference type="Proteomes" id="UP000029004">
    <property type="component" value="Unassembled WGS sequence"/>
</dbReference>
<proteinExistence type="predicted"/>
<evidence type="ECO:0000313" key="3">
    <source>
        <dbReference type="Proteomes" id="UP000029004"/>
    </source>
</evidence>
<dbReference type="STRING" id="762211.BSTEL_0645"/>
<protein>
    <submittedName>
        <fullName evidence="2">Tight junction protein ZO-3</fullName>
    </submittedName>
</protein>
<reference evidence="2 3" key="1">
    <citation type="submission" date="2014-03" db="EMBL/GenBank/DDBJ databases">
        <title>Genomics of Bifidobacteria.</title>
        <authorList>
            <person name="Ventura M."/>
            <person name="Milani C."/>
            <person name="Lugli G.A."/>
        </authorList>
    </citation>
    <scope>NUCLEOTIDE SEQUENCE [LARGE SCALE GENOMIC DNA]</scope>
    <source>
        <strain evidence="2 3">DSM 23968</strain>
    </source>
</reference>
<gene>
    <name evidence="2" type="ORF">BSTEL_0645</name>
</gene>
<dbReference type="AlphaFoldDB" id="A0A087DQN4"/>
<keyword evidence="1" id="KW-1133">Transmembrane helix</keyword>
<feature type="transmembrane region" description="Helical" evidence="1">
    <location>
        <begin position="16"/>
        <end position="39"/>
    </location>
</feature>
<organism evidence="2 3">
    <name type="scientific">Bifidobacterium stellenboschense</name>
    <dbReference type="NCBI Taxonomy" id="762211"/>
    <lineage>
        <taxon>Bacteria</taxon>
        <taxon>Bacillati</taxon>
        <taxon>Actinomycetota</taxon>
        <taxon>Actinomycetes</taxon>
        <taxon>Bifidobacteriales</taxon>
        <taxon>Bifidobacteriaceae</taxon>
        <taxon>Bifidobacterium</taxon>
    </lineage>
</organism>
<name>A0A087DQN4_9BIFI</name>
<dbReference type="EMBL" id="JGZP01000011">
    <property type="protein sequence ID" value="KFI97834.1"/>
    <property type="molecule type" value="Genomic_DNA"/>
</dbReference>
<keyword evidence="1" id="KW-0812">Transmembrane</keyword>
<evidence type="ECO:0000313" key="2">
    <source>
        <dbReference type="EMBL" id="KFI97834.1"/>
    </source>
</evidence>
<dbReference type="eggNOG" id="ENOG503261S">
    <property type="taxonomic scope" value="Bacteria"/>
</dbReference>
<accession>A0A087DQN4</accession>
<comment type="caution">
    <text evidence="2">The sequence shown here is derived from an EMBL/GenBank/DDBJ whole genome shotgun (WGS) entry which is preliminary data.</text>
</comment>
<keyword evidence="1" id="KW-0472">Membrane</keyword>
<evidence type="ECO:0000256" key="1">
    <source>
        <dbReference type="SAM" id="Phobius"/>
    </source>
</evidence>
<sequence>MSIRHPFKDWSVESTIGLLAIIITITLVTGVVGIIGVAFTTLTTPEPAQTVTQERIVTGDVKRLCLVIKTGDHVDAVSCQLIDDITGGME</sequence>
<dbReference type="OrthoDB" id="3240515at2"/>